<name>A0AAN6RJB1_9PLEO</name>
<keyword evidence="5" id="KW-0819">tRNA processing</keyword>
<gene>
    <name evidence="13" type="ORF">GRF29_69g1455745</name>
</gene>
<keyword evidence="14" id="KW-1185">Reference proteome</keyword>
<keyword evidence="6" id="KW-0540">Nuclease</keyword>
<evidence type="ECO:0000256" key="3">
    <source>
        <dbReference type="ARBA" id="ARBA00007823"/>
    </source>
</evidence>
<dbReference type="EC" id="3.1.26.11" evidence="4"/>
<dbReference type="Gene3D" id="3.60.15.10">
    <property type="entry name" value="Ribonuclease Z/Hydroxyacylglutathione hydrolase-like"/>
    <property type="match status" value="2"/>
</dbReference>
<comment type="catalytic activity">
    <reaction evidence="1">
        <text>Endonucleolytic cleavage of RNA, removing extra 3' nucleotides from tRNA precursor, generating 3' termini of tRNAs. A 3'-hydroxy group is left at the tRNA terminus and a 5'-phosphoryl group is left at the trailer molecule.</text>
        <dbReference type="EC" id="3.1.26.11"/>
    </reaction>
</comment>
<reference evidence="13 14" key="1">
    <citation type="submission" date="2021-02" db="EMBL/GenBank/DDBJ databases">
        <title>Genome assembly of Pseudopithomyces chartarum.</title>
        <authorList>
            <person name="Jauregui R."/>
            <person name="Singh J."/>
            <person name="Voisey C."/>
        </authorList>
    </citation>
    <scope>NUCLEOTIDE SEQUENCE [LARGE SCALE GENOMIC DNA]</scope>
    <source>
        <strain evidence="13 14">AGR01</strain>
    </source>
</reference>
<organism evidence="13 14">
    <name type="scientific">Pseudopithomyces chartarum</name>
    <dbReference type="NCBI Taxonomy" id="1892770"/>
    <lineage>
        <taxon>Eukaryota</taxon>
        <taxon>Fungi</taxon>
        <taxon>Dikarya</taxon>
        <taxon>Ascomycota</taxon>
        <taxon>Pezizomycotina</taxon>
        <taxon>Dothideomycetes</taxon>
        <taxon>Pleosporomycetidae</taxon>
        <taxon>Pleosporales</taxon>
        <taxon>Massarineae</taxon>
        <taxon>Didymosphaeriaceae</taxon>
        <taxon>Pseudopithomyces</taxon>
    </lineage>
</organism>
<evidence type="ECO:0000256" key="11">
    <source>
        <dbReference type="SAM" id="MobiDB-lite"/>
    </source>
</evidence>
<feature type="compositionally biased region" description="Basic and acidic residues" evidence="11">
    <location>
        <begin position="912"/>
        <end position="924"/>
    </location>
</feature>
<feature type="compositionally biased region" description="Acidic residues" evidence="11">
    <location>
        <begin position="964"/>
        <end position="975"/>
    </location>
</feature>
<proteinExistence type="inferred from homology"/>
<feature type="region of interest" description="Disordered" evidence="11">
    <location>
        <begin position="866"/>
        <end position="924"/>
    </location>
</feature>
<evidence type="ECO:0000256" key="4">
    <source>
        <dbReference type="ARBA" id="ARBA00012477"/>
    </source>
</evidence>
<keyword evidence="10" id="KW-0862">Zinc</keyword>
<dbReference type="AlphaFoldDB" id="A0AAN6RJB1"/>
<comment type="similarity">
    <text evidence="3">Belongs to the RNase Z family.</text>
</comment>
<protein>
    <recommendedName>
        <fullName evidence="4">ribonuclease Z</fullName>
        <ecNumber evidence="4">3.1.26.11</ecNumber>
    </recommendedName>
</protein>
<evidence type="ECO:0000256" key="2">
    <source>
        <dbReference type="ARBA" id="ARBA00001947"/>
    </source>
</evidence>
<comment type="caution">
    <text evidence="13">The sequence shown here is derived from an EMBL/GenBank/DDBJ whole genome shotgun (WGS) entry which is preliminary data.</text>
</comment>
<evidence type="ECO:0000256" key="9">
    <source>
        <dbReference type="ARBA" id="ARBA00022801"/>
    </source>
</evidence>
<keyword evidence="9" id="KW-0378">Hydrolase</keyword>
<evidence type="ECO:0000313" key="14">
    <source>
        <dbReference type="Proteomes" id="UP001280581"/>
    </source>
</evidence>
<feature type="domain" description="tRNase Z endonuclease" evidence="12">
    <location>
        <begin position="6"/>
        <end position="68"/>
    </location>
</feature>
<feature type="compositionally biased region" description="Acidic residues" evidence="11">
    <location>
        <begin position="881"/>
        <end position="890"/>
    </location>
</feature>
<dbReference type="EMBL" id="WVTA01000006">
    <property type="protein sequence ID" value="KAK3209332.1"/>
    <property type="molecule type" value="Genomic_DNA"/>
</dbReference>
<dbReference type="GO" id="GO:0005739">
    <property type="term" value="C:mitochondrion"/>
    <property type="evidence" value="ECO:0007669"/>
    <property type="project" value="TreeGrafter"/>
</dbReference>
<feature type="region of interest" description="Disordered" evidence="11">
    <location>
        <begin position="964"/>
        <end position="1001"/>
    </location>
</feature>
<evidence type="ECO:0000256" key="1">
    <source>
        <dbReference type="ARBA" id="ARBA00000402"/>
    </source>
</evidence>
<sequence>MSSSVQIITSPTADTPGMTLMLQTQKQHYIFGSHAEGTQRAMVEQGLRMTKVQNFFMTGKTDWKNAGGLIGMTLTLADSATTAYDMAMETFRRSNKNPKKNSMAPQRPMINVYGPPNLKHMLNTCRRYIFRKGVPVIATEYHAVPPQKTESGSILPTWQDAAIQVWSLCVAPPPQEVDPYFEERMAKLQEGYEQYANNFDEHQAPPNESAEEREARYDRIRASVLNLMFNSKWTLDTLVERHISEVEQTTSIFVRNPDTNRIEPYRGPRPGGDEPLPDIRVLTRTPWPGAIVTGLPPTAPKNESLSYIVRSQPTRGVFDAQRAKDLGLRPGPQFGKLSKGESVQNQDGETITPDMVIGPDRPGNGFAILDVPSVDHLEVLLEREEFQSEELMKDIKIFYWALGSGVSGNPALQKFMDRFREVQHFVSSVDDCPDRLAFESVAAQTVRLAAIDPSRYCVPTFQPYSVPQRTIHSHNSIGTAGMLQNATPARKGLKHILMPNFSKAPSSEEEEVQESTELHQNPSEAFENKVKAEMDPEVLKLAEKAQEAVKNDAQALLKWRKLVARPDTQITTLGTGSACPSKYRNVSATLVRVPGVGSYLFDCGEGTLGQLQRVFGAEELVEIFRDLRMIWISHLHADHHLGTTSVIREWYKIKHNSVPRLGHPSRSSVLANDGSYGLSIVSHEGMIKWLREYSQVEDFGYSRILPFEITPVGRYEVTGSKLKLTSTSVQGQREENRLDLQQEDYEAVFGLSDIQACRVSHCHGAMAVSLTFPHADTDPENIRPLKVSYSGDCRPSHEFTLIGRNTTVLIHEATFDDELKGDALAKKHSTTSEALSIGARMNATAVVLTHFSQRYQKIPVLQTVQDGEQDDLPGSNVMEDVQPDDAEDVPTESATANPALPSDSAQPPPPLRKSESSGGHERVIKVKSKNMKVAIAFDYMRVKIGEIAQLEKFNDALNQLLAAEEEAEEPAEEEPVINSNGKKTSGDEGGGGQKKKSRRNN</sequence>
<dbReference type="GO" id="GO:1990180">
    <property type="term" value="P:mitochondrial tRNA 3'-end processing"/>
    <property type="evidence" value="ECO:0007669"/>
    <property type="project" value="TreeGrafter"/>
</dbReference>
<comment type="cofactor">
    <cofactor evidence="2">
        <name>Zn(2+)</name>
        <dbReference type="ChEBI" id="CHEBI:29105"/>
    </cofactor>
</comment>
<accession>A0AAN6RJB1</accession>
<dbReference type="PANTHER" id="PTHR12553">
    <property type="entry name" value="ZINC PHOSPHODIESTERASE ELAC PROTEIN 2"/>
    <property type="match status" value="1"/>
</dbReference>
<evidence type="ECO:0000256" key="8">
    <source>
        <dbReference type="ARBA" id="ARBA00022759"/>
    </source>
</evidence>
<dbReference type="InterPro" id="IPR027794">
    <property type="entry name" value="tRNase_Z_dom"/>
</dbReference>
<dbReference type="SUPFAM" id="SSF56281">
    <property type="entry name" value="Metallo-hydrolase/oxidoreductase"/>
    <property type="match status" value="2"/>
</dbReference>
<evidence type="ECO:0000259" key="12">
    <source>
        <dbReference type="Pfam" id="PF13691"/>
    </source>
</evidence>
<feature type="region of interest" description="Disordered" evidence="11">
    <location>
        <begin position="329"/>
        <end position="349"/>
    </location>
</feature>
<dbReference type="GO" id="GO:0042781">
    <property type="term" value="F:3'-tRNA processing endoribonuclease activity"/>
    <property type="evidence" value="ECO:0007669"/>
    <property type="project" value="UniProtKB-EC"/>
</dbReference>
<dbReference type="Pfam" id="PF13691">
    <property type="entry name" value="Lactamase_B_4"/>
    <property type="match status" value="1"/>
</dbReference>
<dbReference type="CDD" id="cd07718">
    <property type="entry name" value="RNaseZ_ELAC1_ELAC2-C-term-like_MBL-fold"/>
    <property type="match status" value="1"/>
</dbReference>
<dbReference type="InterPro" id="IPR036866">
    <property type="entry name" value="RibonucZ/Hydroxyglut_hydro"/>
</dbReference>
<feature type="region of interest" description="Disordered" evidence="11">
    <location>
        <begin position="258"/>
        <end position="277"/>
    </location>
</feature>
<dbReference type="GO" id="GO:0046872">
    <property type="term" value="F:metal ion binding"/>
    <property type="evidence" value="ECO:0007669"/>
    <property type="project" value="UniProtKB-KW"/>
</dbReference>
<dbReference type="Proteomes" id="UP001280581">
    <property type="component" value="Unassembled WGS sequence"/>
</dbReference>
<evidence type="ECO:0000256" key="5">
    <source>
        <dbReference type="ARBA" id="ARBA00022694"/>
    </source>
</evidence>
<evidence type="ECO:0000256" key="6">
    <source>
        <dbReference type="ARBA" id="ARBA00022722"/>
    </source>
</evidence>
<keyword evidence="8" id="KW-0255">Endonuclease</keyword>
<evidence type="ECO:0000256" key="7">
    <source>
        <dbReference type="ARBA" id="ARBA00022723"/>
    </source>
</evidence>
<evidence type="ECO:0000313" key="13">
    <source>
        <dbReference type="EMBL" id="KAK3209332.1"/>
    </source>
</evidence>
<dbReference type="PANTHER" id="PTHR12553:SF49">
    <property type="entry name" value="ZINC PHOSPHODIESTERASE ELAC PROTEIN 2"/>
    <property type="match status" value="1"/>
</dbReference>
<keyword evidence="7" id="KW-0479">Metal-binding</keyword>
<evidence type="ECO:0000256" key="10">
    <source>
        <dbReference type="ARBA" id="ARBA00022833"/>
    </source>
</evidence>
<dbReference type="InterPro" id="IPR047151">
    <property type="entry name" value="RNZ2-like"/>
</dbReference>